<evidence type="ECO:0000256" key="15">
    <source>
        <dbReference type="PIRSR" id="PIRSR000014-1"/>
    </source>
</evidence>
<evidence type="ECO:0000256" key="4">
    <source>
        <dbReference type="ARBA" id="ARBA00022448"/>
    </source>
</evidence>
<dbReference type="PIRSF" id="PIRSF000014">
    <property type="entry name" value="4_hem_cytch_TorC"/>
    <property type="match status" value="1"/>
</dbReference>
<feature type="binding site" description="covalent" evidence="15">
    <location>
        <position position="341"/>
    </location>
    <ligand>
        <name>heme</name>
        <dbReference type="ChEBI" id="CHEBI:30413"/>
        <label>5</label>
    </ligand>
</feature>
<dbReference type="InterPro" id="IPR036280">
    <property type="entry name" value="Multihaem_cyt_sf"/>
</dbReference>
<feature type="binding site" description="axial binding residue" evidence="16">
    <location>
        <position position="85"/>
    </location>
    <ligand>
        <name>heme</name>
        <dbReference type="ChEBI" id="CHEBI:30413"/>
        <label>2</label>
    </ligand>
    <ligandPart>
        <name>Fe</name>
        <dbReference type="ChEBI" id="CHEBI:18248"/>
    </ligandPart>
</feature>
<dbReference type="FunFam" id="1.10.3820.10:FF:000001">
    <property type="entry name" value="Cytochrome c-type protein"/>
    <property type="match status" value="1"/>
</dbReference>
<feature type="binding site" description="axial binding residue" evidence="16">
    <location>
        <position position="55"/>
    </location>
    <ligand>
        <name>heme</name>
        <dbReference type="ChEBI" id="CHEBI:30413"/>
        <label>1</label>
    </ligand>
    <ligandPart>
        <name>Fe</name>
        <dbReference type="ChEBI" id="CHEBI:18248"/>
    </ligandPart>
</feature>
<keyword evidence="9 14" id="KW-0479">Metal-binding</keyword>
<evidence type="ECO:0000256" key="9">
    <source>
        <dbReference type="ARBA" id="ARBA00022723"/>
    </source>
</evidence>
<dbReference type="PANTHER" id="PTHR30333">
    <property type="entry name" value="CYTOCHROME C-TYPE PROTEIN"/>
    <property type="match status" value="1"/>
</dbReference>
<evidence type="ECO:0000256" key="8">
    <source>
        <dbReference type="ARBA" id="ARBA00022692"/>
    </source>
</evidence>
<dbReference type="OrthoDB" id="9782159at2"/>
<feature type="binding site" description="axial binding residue" evidence="16">
    <location>
        <position position="177"/>
    </location>
    <ligand>
        <name>heme</name>
        <dbReference type="ChEBI" id="CHEBI:30413"/>
        <label>4</label>
    </ligand>
    <ligandPart>
        <name>Fe</name>
        <dbReference type="ChEBI" id="CHEBI:18248"/>
    </ligandPart>
</feature>
<feature type="binding site" description="axial binding residue" evidence="16">
    <location>
        <position position="342"/>
    </location>
    <ligand>
        <name>heme</name>
        <dbReference type="ChEBI" id="CHEBI:30413"/>
        <label>5</label>
    </ligand>
    <ligandPart>
        <name>Fe</name>
        <dbReference type="ChEBI" id="CHEBI:18248"/>
    </ligandPart>
</feature>
<evidence type="ECO:0000259" key="18">
    <source>
        <dbReference type="Pfam" id="PF03264"/>
    </source>
</evidence>
<feature type="binding site" description="axial binding residue" evidence="16">
    <location>
        <position position="145"/>
    </location>
    <ligand>
        <name>heme</name>
        <dbReference type="ChEBI" id="CHEBI:30413"/>
        <label>3</label>
    </ligand>
    <ligandPart>
        <name>Fe</name>
        <dbReference type="ChEBI" id="CHEBI:18248"/>
    </ligandPart>
</feature>
<evidence type="ECO:0000256" key="12">
    <source>
        <dbReference type="ARBA" id="ARBA00023004"/>
    </source>
</evidence>
<sequence precursor="true">MKWFKNLWQTLNTPAKYLTLGSISLTAFLMGIMFWGGFNTAIQATNTEEFCIGCHSMESKPYQELQKTVHWSNHSGVRATCPDCHVPHSWGRKIARKMEASSDVWGWFFKTVNTDEKFESKRLEMASREWGRFDRDDSLACKNCHNYDSMKWDDMSKLAQKQMKRAAEKDQSCVDCHKGIAHTLPDMGTARAPELIAEVGTGPSKFDDGEEYFTALTKPLFFSSNGDVEAGTLNVATKVKVLESKDNRVRIAIDGWRKKMGAGRVIYLEFGINMLTAQLTKDAAKTEGVINGFEEKEDDMTGLKWQRVETELWTDAEYLITEQQPLWDYARDTFRSSCSVCHTQPDEAHFDANTWPGMFQGMIAFVNMDQDTQALVQKYLQQHSSTFVKEKH</sequence>
<evidence type="ECO:0000313" key="19">
    <source>
        <dbReference type="EMBL" id="KGJ88331.1"/>
    </source>
</evidence>
<accession>A0A099KD81</accession>
<dbReference type="GO" id="GO:0005506">
    <property type="term" value="F:iron ion binding"/>
    <property type="evidence" value="ECO:0007669"/>
    <property type="project" value="UniProtKB-UniRule"/>
</dbReference>
<comment type="subcellular location">
    <subcellularLocation>
        <location evidence="1">Cell inner membrane</location>
        <topology evidence="1">Single-pass type II membrane protein</topology>
    </subcellularLocation>
</comment>
<reference evidence="19 20" key="1">
    <citation type="submission" date="2014-08" db="EMBL/GenBank/DDBJ databases">
        <title>Genomic and Phenotypic Diversity of Colwellia psychrerythraea strains from Disparate Marine Basins.</title>
        <authorList>
            <person name="Techtmann S.M."/>
            <person name="Stelling S.C."/>
            <person name="Utturkar S.M."/>
            <person name="Alshibli N."/>
            <person name="Harris A."/>
            <person name="Brown S.D."/>
            <person name="Hazen T.C."/>
        </authorList>
    </citation>
    <scope>NUCLEOTIDE SEQUENCE [LARGE SCALE GENOMIC DNA]</scope>
    <source>
        <strain evidence="19 20">ND2E</strain>
    </source>
</reference>
<feature type="binding site" description="covalent" evidence="15">
    <location>
        <position position="176"/>
    </location>
    <ligand>
        <name>heme</name>
        <dbReference type="ChEBI" id="CHEBI:30413"/>
        <label>4</label>
    </ligand>
</feature>
<evidence type="ECO:0000256" key="11">
    <source>
        <dbReference type="ARBA" id="ARBA00022989"/>
    </source>
</evidence>
<feature type="binding site" description="covalent" evidence="15">
    <location>
        <position position="141"/>
    </location>
    <ligand>
        <name>heme</name>
        <dbReference type="ChEBI" id="CHEBI:30413"/>
        <label>3</label>
    </ligand>
</feature>
<name>A0A099KD81_COLPS</name>
<keyword evidence="6 14" id="KW-0997">Cell inner membrane</keyword>
<proteinExistence type="inferred from homology"/>
<dbReference type="GO" id="GO:0009276">
    <property type="term" value="C:Gram-negative-bacterium-type cell wall"/>
    <property type="evidence" value="ECO:0007669"/>
    <property type="project" value="UniProtKB-UniRule"/>
</dbReference>
<keyword evidence="12 14" id="KW-0408">Iron</keyword>
<keyword evidence="8 17" id="KW-0812">Transmembrane</keyword>
<dbReference type="InterPro" id="IPR051174">
    <property type="entry name" value="Cytochrome_c-type_ET"/>
</dbReference>
<dbReference type="InterPro" id="IPR038266">
    <property type="entry name" value="NapC/NirT_cytc_sf"/>
</dbReference>
<evidence type="ECO:0000256" key="13">
    <source>
        <dbReference type="ARBA" id="ARBA00023136"/>
    </source>
</evidence>
<evidence type="ECO:0000256" key="5">
    <source>
        <dbReference type="ARBA" id="ARBA00022475"/>
    </source>
</evidence>
<dbReference type="EMBL" id="JQED01000047">
    <property type="protein sequence ID" value="KGJ88331.1"/>
    <property type="molecule type" value="Genomic_DNA"/>
</dbReference>
<feature type="transmembrane region" description="Helical" evidence="17">
    <location>
        <begin position="20"/>
        <end position="38"/>
    </location>
</feature>
<feature type="binding site" description="covalent" evidence="15">
    <location>
        <position position="81"/>
    </location>
    <ligand>
        <name>heme</name>
        <dbReference type="ChEBI" id="CHEBI:30413"/>
        <label>2</label>
    </ligand>
</feature>
<comment type="PTM">
    <text evidence="15">Binds 5 heme groups per subunit.</text>
</comment>
<dbReference type="Pfam" id="PF03264">
    <property type="entry name" value="Cytochrom_NNT"/>
    <property type="match status" value="1"/>
</dbReference>
<evidence type="ECO:0000256" key="14">
    <source>
        <dbReference type="PIRNR" id="PIRNR000014"/>
    </source>
</evidence>
<feature type="binding site" description="covalent" evidence="15">
    <location>
        <position position="84"/>
    </location>
    <ligand>
        <name>heme</name>
        <dbReference type="ChEBI" id="CHEBI:30413"/>
        <label>2</label>
    </ligand>
</feature>
<feature type="binding site" description="covalent" evidence="15">
    <location>
        <position position="173"/>
    </location>
    <ligand>
        <name>heme</name>
        <dbReference type="ChEBI" id="CHEBI:30413"/>
        <label>4</label>
    </ligand>
</feature>
<comment type="similarity">
    <text evidence="2 14">Belongs to the TorC/TorY family.</text>
</comment>
<dbReference type="GO" id="GO:0009055">
    <property type="term" value="F:electron transfer activity"/>
    <property type="evidence" value="ECO:0007669"/>
    <property type="project" value="UniProtKB-UniRule"/>
</dbReference>
<gene>
    <name evidence="19" type="ORF">ND2E_4167</name>
</gene>
<evidence type="ECO:0000256" key="17">
    <source>
        <dbReference type="SAM" id="Phobius"/>
    </source>
</evidence>
<dbReference type="AlphaFoldDB" id="A0A099KD81"/>
<keyword evidence="7 14" id="KW-0349">Heme</keyword>
<organism evidence="19 20">
    <name type="scientific">Colwellia psychrerythraea</name>
    <name type="common">Vibrio psychroerythus</name>
    <dbReference type="NCBI Taxonomy" id="28229"/>
    <lineage>
        <taxon>Bacteria</taxon>
        <taxon>Pseudomonadati</taxon>
        <taxon>Pseudomonadota</taxon>
        <taxon>Gammaproteobacteria</taxon>
        <taxon>Alteromonadales</taxon>
        <taxon>Colwelliaceae</taxon>
        <taxon>Colwellia</taxon>
    </lineage>
</organism>
<keyword evidence="5 14" id="KW-1003">Cell membrane</keyword>
<dbReference type="RefSeq" id="WP_033095145.1">
    <property type="nucleotide sequence ID" value="NZ_JQED01000047.1"/>
</dbReference>
<dbReference type="InterPro" id="IPR005126">
    <property type="entry name" value="NapC/NirT_cyt_c_N"/>
</dbReference>
<evidence type="ECO:0000256" key="2">
    <source>
        <dbReference type="ARBA" id="ARBA00006417"/>
    </source>
</evidence>
<evidence type="ECO:0000256" key="1">
    <source>
        <dbReference type="ARBA" id="ARBA00004249"/>
    </source>
</evidence>
<evidence type="ECO:0000313" key="20">
    <source>
        <dbReference type="Proteomes" id="UP000029843"/>
    </source>
</evidence>
<keyword evidence="4 14" id="KW-0813">Transport</keyword>
<evidence type="ECO:0000256" key="7">
    <source>
        <dbReference type="ARBA" id="ARBA00022617"/>
    </source>
</evidence>
<evidence type="ECO:0000256" key="10">
    <source>
        <dbReference type="ARBA" id="ARBA00022982"/>
    </source>
</evidence>
<feature type="binding site" description="covalent" evidence="15">
    <location>
        <position position="338"/>
    </location>
    <ligand>
        <name>heme</name>
        <dbReference type="ChEBI" id="CHEBI:30413"/>
        <label>5</label>
    </ligand>
</feature>
<feature type="domain" description="NapC/NirT cytochrome c N-terminal" evidence="18">
    <location>
        <begin position="16"/>
        <end position="187"/>
    </location>
</feature>
<comment type="similarity">
    <text evidence="3">Belongs to the NapC/NirT/NrfH family.</text>
</comment>
<evidence type="ECO:0000256" key="3">
    <source>
        <dbReference type="ARBA" id="ARBA00007395"/>
    </source>
</evidence>
<evidence type="ECO:0000256" key="6">
    <source>
        <dbReference type="ARBA" id="ARBA00022519"/>
    </source>
</evidence>
<keyword evidence="10 14" id="KW-0249">Electron transport</keyword>
<protein>
    <recommendedName>
        <fullName evidence="14">Cytochrome c-type protein</fullName>
    </recommendedName>
</protein>
<dbReference type="GO" id="GO:0020037">
    <property type="term" value="F:heme binding"/>
    <property type="evidence" value="ECO:0007669"/>
    <property type="project" value="UniProtKB-UniRule"/>
</dbReference>
<evidence type="ECO:0000256" key="16">
    <source>
        <dbReference type="PIRSR" id="PIRSR000014-2"/>
    </source>
</evidence>
<dbReference type="SUPFAM" id="SSF48695">
    <property type="entry name" value="Multiheme cytochromes"/>
    <property type="match status" value="1"/>
</dbReference>
<dbReference type="InterPro" id="IPR009154">
    <property type="entry name" value="Membr-bd_4haem_cyt_TorC"/>
</dbReference>
<comment type="caution">
    <text evidence="19">The sequence shown here is derived from an EMBL/GenBank/DDBJ whole genome shotgun (WGS) entry which is preliminary data.</text>
</comment>
<dbReference type="Proteomes" id="UP000029843">
    <property type="component" value="Unassembled WGS sequence"/>
</dbReference>
<feature type="binding site" description="covalent" evidence="15">
    <location>
        <position position="144"/>
    </location>
    <ligand>
        <name>heme</name>
        <dbReference type="ChEBI" id="CHEBI:30413"/>
        <label>3</label>
    </ligand>
</feature>
<dbReference type="PANTHER" id="PTHR30333:SF1">
    <property type="entry name" value="CYTOCHROME C-TYPE PROTEIN NAPC"/>
    <property type="match status" value="1"/>
</dbReference>
<dbReference type="GO" id="GO:0009061">
    <property type="term" value="P:anaerobic respiration"/>
    <property type="evidence" value="ECO:0007669"/>
    <property type="project" value="TreeGrafter"/>
</dbReference>
<keyword evidence="11 17" id="KW-1133">Transmembrane helix</keyword>
<feature type="binding site" description="covalent" evidence="15">
    <location>
        <position position="51"/>
    </location>
    <ligand>
        <name>heme</name>
        <dbReference type="ChEBI" id="CHEBI:30413"/>
        <label>1</label>
    </ligand>
</feature>
<dbReference type="PATRIC" id="fig|28229.4.peg.3512"/>
<feature type="binding site" description="covalent" evidence="15">
    <location>
        <position position="54"/>
    </location>
    <ligand>
        <name>heme</name>
        <dbReference type="ChEBI" id="CHEBI:30413"/>
        <label>1</label>
    </ligand>
</feature>
<keyword evidence="13 14" id="KW-0472">Membrane</keyword>
<dbReference type="NCBIfam" id="TIGR02162">
    <property type="entry name" value="torC"/>
    <property type="match status" value="1"/>
</dbReference>
<dbReference type="Gene3D" id="1.10.3820.10">
    <property type="entry name" value="Di-heme elbow motif domain"/>
    <property type="match status" value="1"/>
</dbReference>
<dbReference type="GO" id="GO:0005886">
    <property type="term" value="C:plasma membrane"/>
    <property type="evidence" value="ECO:0007669"/>
    <property type="project" value="UniProtKB-SubCell"/>
</dbReference>